<name>M5FXP0_DACPD</name>
<protein>
    <submittedName>
        <fullName evidence="2">Uncharacterized protein</fullName>
    </submittedName>
</protein>
<dbReference type="Proteomes" id="UP000030653">
    <property type="component" value="Unassembled WGS sequence"/>
</dbReference>
<dbReference type="HOGENOM" id="CLU_746010_0_0_1"/>
<feature type="region of interest" description="Disordered" evidence="1">
    <location>
        <begin position="255"/>
        <end position="305"/>
    </location>
</feature>
<sequence length="371" mass="39813">MFCFGRQDRLTQADVLDAIYSDPTSSAVNILSAYIESKQAKGRSTQHILEKLFSLEIICALDHTLQPAFRLARERTGLPTTSTIRLYAYETDDTDIAHFQPPVIIIDSDEPPESQVRPTAVLSMVESNPRSSATITMSGGSLSSPITSNVVLAAWTYPEADKAAGAKSTHSWQTIYEDGGSLRSAPESAAVSHPSSKSSGQSRPLTRLASSTSYSASDGSSGTIYRTGGSLTSRSLSLAGMSSAIAVASSVGSDAADDMTSSLPPRPPPRRATGPTVRNHSNSLPLRRADRTPYTGQHQPHDSGAAREIIQVQKQVRRPKANSTKSDFPLLGVPVLGEPLPPPFRLPELFIEPPIPSRKSGGQKRKHRKGK</sequence>
<feature type="region of interest" description="Disordered" evidence="1">
    <location>
        <begin position="350"/>
        <end position="371"/>
    </location>
</feature>
<dbReference type="RefSeq" id="XP_040628151.1">
    <property type="nucleotide sequence ID" value="XM_040768533.1"/>
</dbReference>
<evidence type="ECO:0000256" key="1">
    <source>
        <dbReference type="SAM" id="MobiDB-lite"/>
    </source>
</evidence>
<keyword evidence="3" id="KW-1185">Reference proteome</keyword>
<feature type="compositionally biased region" description="Low complexity" evidence="1">
    <location>
        <begin position="188"/>
        <end position="199"/>
    </location>
</feature>
<evidence type="ECO:0000313" key="3">
    <source>
        <dbReference type="Proteomes" id="UP000030653"/>
    </source>
</evidence>
<feature type="compositionally biased region" description="Low complexity" evidence="1">
    <location>
        <begin position="209"/>
        <end position="226"/>
    </location>
</feature>
<evidence type="ECO:0000313" key="2">
    <source>
        <dbReference type="EMBL" id="EJU01254.1"/>
    </source>
</evidence>
<gene>
    <name evidence="2" type="ORF">DACRYDRAFT_107810</name>
</gene>
<organism evidence="2 3">
    <name type="scientific">Dacryopinax primogenitus (strain DJM 731)</name>
    <name type="common">Brown rot fungus</name>
    <dbReference type="NCBI Taxonomy" id="1858805"/>
    <lineage>
        <taxon>Eukaryota</taxon>
        <taxon>Fungi</taxon>
        <taxon>Dikarya</taxon>
        <taxon>Basidiomycota</taxon>
        <taxon>Agaricomycotina</taxon>
        <taxon>Dacrymycetes</taxon>
        <taxon>Dacrymycetales</taxon>
        <taxon>Dacrymycetaceae</taxon>
        <taxon>Dacryopinax</taxon>
    </lineage>
</organism>
<reference evidence="2 3" key="1">
    <citation type="journal article" date="2012" name="Science">
        <title>The Paleozoic origin of enzymatic lignin decomposition reconstructed from 31 fungal genomes.</title>
        <authorList>
            <person name="Floudas D."/>
            <person name="Binder M."/>
            <person name="Riley R."/>
            <person name="Barry K."/>
            <person name="Blanchette R.A."/>
            <person name="Henrissat B."/>
            <person name="Martinez A.T."/>
            <person name="Otillar R."/>
            <person name="Spatafora J.W."/>
            <person name="Yadav J.S."/>
            <person name="Aerts A."/>
            <person name="Benoit I."/>
            <person name="Boyd A."/>
            <person name="Carlson A."/>
            <person name="Copeland A."/>
            <person name="Coutinho P.M."/>
            <person name="de Vries R.P."/>
            <person name="Ferreira P."/>
            <person name="Findley K."/>
            <person name="Foster B."/>
            <person name="Gaskell J."/>
            <person name="Glotzer D."/>
            <person name="Gorecki P."/>
            <person name="Heitman J."/>
            <person name="Hesse C."/>
            <person name="Hori C."/>
            <person name="Igarashi K."/>
            <person name="Jurgens J.A."/>
            <person name="Kallen N."/>
            <person name="Kersten P."/>
            <person name="Kohler A."/>
            <person name="Kuees U."/>
            <person name="Kumar T.K.A."/>
            <person name="Kuo A."/>
            <person name="LaButti K."/>
            <person name="Larrondo L.F."/>
            <person name="Lindquist E."/>
            <person name="Ling A."/>
            <person name="Lombard V."/>
            <person name="Lucas S."/>
            <person name="Lundell T."/>
            <person name="Martin R."/>
            <person name="McLaughlin D.J."/>
            <person name="Morgenstern I."/>
            <person name="Morin E."/>
            <person name="Murat C."/>
            <person name="Nagy L.G."/>
            <person name="Nolan M."/>
            <person name="Ohm R.A."/>
            <person name="Patyshakuliyeva A."/>
            <person name="Rokas A."/>
            <person name="Ruiz-Duenas F.J."/>
            <person name="Sabat G."/>
            <person name="Salamov A."/>
            <person name="Samejima M."/>
            <person name="Schmutz J."/>
            <person name="Slot J.C."/>
            <person name="St John F."/>
            <person name="Stenlid J."/>
            <person name="Sun H."/>
            <person name="Sun S."/>
            <person name="Syed K."/>
            <person name="Tsang A."/>
            <person name="Wiebenga A."/>
            <person name="Young D."/>
            <person name="Pisabarro A."/>
            <person name="Eastwood D.C."/>
            <person name="Martin F."/>
            <person name="Cullen D."/>
            <person name="Grigoriev I.V."/>
            <person name="Hibbett D.S."/>
        </authorList>
    </citation>
    <scope>NUCLEOTIDE SEQUENCE [LARGE SCALE GENOMIC DNA]</scope>
    <source>
        <strain evidence="2 3">DJM-731 SS1</strain>
    </source>
</reference>
<dbReference type="GeneID" id="63683595"/>
<proteinExistence type="predicted"/>
<feature type="region of interest" description="Disordered" evidence="1">
    <location>
        <begin position="179"/>
        <end position="226"/>
    </location>
</feature>
<dbReference type="AlphaFoldDB" id="M5FXP0"/>
<dbReference type="EMBL" id="JH795864">
    <property type="protein sequence ID" value="EJU01254.1"/>
    <property type="molecule type" value="Genomic_DNA"/>
</dbReference>
<dbReference type="OrthoDB" id="3355668at2759"/>
<accession>M5FXP0</accession>
<feature type="compositionally biased region" description="Basic residues" evidence="1">
    <location>
        <begin position="361"/>
        <end position="371"/>
    </location>
</feature>